<dbReference type="InterPro" id="IPR052337">
    <property type="entry name" value="SAT4-like"/>
</dbReference>
<keyword evidence="10" id="KW-1185">Reference proteome</keyword>
<dbReference type="PANTHER" id="PTHR33048">
    <property type="entry name" value="PTH11-LIKE INTEGRAL MEMBRANE PROTEIN (AFU_ORTHOLOGUE AFUA_5G11245)"/>
    <property type="match status" value="1"/>
</dbReference>
<feature type="region of interest" description="Disordered" evidence="6">
    <location>
        <begin position="319"/>
        <end position="340"/>
    </location>
</feature>
<accession>A0AAN6XII6</accession>
<sequence length="366" mass="40921">MNGLPTSNGTFPFFPTNDNDTDPSTPSRFRNGTGFPGFFFGPGKHRYDDLGPTTKISVWVLSGASLLFLLLRLYCKVLRHRRLHADDWFAIAAWLALLGSAITTNLAIDLGYGKHFWQIPFQNLNDMFLIGQITMTLAICSQAWSKTSFAISLLMIHDGIHGKTRVFIWFAIVSMNMLFGVSAMLFWVGCTPLEKAWHPFMRGTCWSPNVIITYGIFASAYSGVMDLVLAIIPWKIIMNLQMQTKEKIGVALAMSMGVFAAASAFIKCSSLPELGGRDFPHDGVTLVIWGNSEAAVTIMAASVPMLRALVRTVRPSQRRHYYSSHSRSRRTERSSRRVYYNKPRRDLVTMTGSTWTGGSSSRAYTQ</sequence>
<proteinExistence type="inferred from homology"/>
<dbReference type="AlphaFoldDB" id="A0AAN6XII6"/>
<dbReference type="Pfam" id="PF20684">
    <property type="entry name" value="Fung_rhodopsin"/>
    <property type="match status" value="1"/>
</dbReference>
<feature type="transmembrane region" description="Helical" evidence="7">
    <location>
        <begin position="56"/>
        <end position="75"/>
    </location>
</feature>
<comment type="caution">
    <text evidence="9">The sequence shown here is derived from an EMBL/GenBank/DDBJ whole genome shotgun (WGS) entry which is preliminary data.</text>
</comment>
<evidence type="ECO:0000256" key="1">
    <source>
        <dbReference type="ARBA" id="ARBA00004141"/>
    </source>
</evidence>
<comment type="subcellular location">
    <subcellularLocation>
        <location evidence="1">Membrane</location>
        <topology evidence="1">Multi-pass membrane protein</topology>
    </subcellularLocation>
</comment>
<dbReference type="GO" id="GO:0016020">
    <property type="term" value="C:membrane"/>
    <property type="evidence" value="ECO:0007669"/>
    <property type="project" value="UniProtKB-SubCell"/>
</dbReference>
<gene>
    <name evidence="9" type="ORF">QBC40DRAFT_339479</name>
</gene>
<feature type="transmembrane region" description="Helical" evidence="7">
    <location>
        <begin position="166"/>
        <end position="189"/>
    </location>
</feature>
<keyword evidence="4 7" id="KW-0472">Membrane</keyword>
<evidence type="ECO:0000313" key="10">
    <source>
        <dbReference type="Proteomes" id="UP001303160"/>
    </source>
</evidence>
<comment type="similarity">
    <text evidence="5">Belongs to the SAT4 family.</text>
</comment>
<evidence type="ECO:0000256" key="2">
    <source>
        <dbReference type="ARBA" id="ARBA00022692"/>
    </source>
</evidence>
<feature type="transmembrane region" description="Helical" evidence="7">
    <location>
        <begin position="128"/>
        <end position="145"/>
    </location>
</feature>
<dbReference type="Proteomes" id="UP001303160">
    <property type="component" value="Unassembled WGS sequence"/>
</dbReference>
<protein>
    <recommendedName>
        <fullName evidence="8">Rhodopsin domain-containing protein</fullName>
    </recommendedName>
</protein>
<evidence type="ECO:0000259" key="8">
    <source>
        <dbReference type="Pfam" id="PF20684"/>
    </source>
</evidence>
<keyword evidence="3 7" id="KW-1133">Transmembrane helix</keyword>
<feature type="compositionally biased region" description="Basic residues" evidence="6">
    <location>
        <begin position="319"/>
        <end position="328"/>
    </location>
</feature>
<feature type="transmembrane region" description="Helical" evidence="7">
    <location>
        <begin position="286"/>
        <end position="310"/>
    </location>
</feature>
<feature type="transmembrane region" description="Helical" evidence="7">
    <location>
        <begin position="87"/>
        <end position="108"/>
    </location>
</feature>
<dbReference type="InterPro" id="IPR049326">
    <property type="entry name" value="Rhodopsin_dom_fungi"/>
</dbReference>
<evidence type="ECO:0000256" key="3">
    <source>
        <dbReference type="ARBA" id="ARBA00022989"/>
    </source>
</evidence>
<name>A0AAN6XII6_9PEZI</name>
<feature type="region of interest" description="Disordered" evidence="6">
    <location>
        <begin position="1"/>
        <end position="26"/>
    </location>
</feature>
<reference evidence="9" key="1">
    <citation type="journal article" date="2023" name="Mol. Phylogenet. Evol.">
        <title>Genome-scale phylogeny and comparative genomics of the fungal order Sordariales.</title>
        <authorList>
            <person name="Hensen N."/>
            <person name="Bonometti L."/>
            <person name="Westerberg I."/>
            <person name="Brannstrom I.O."/>
            <person name="Guillou S."/>
            <person name="Cros-Aarteil S."/>
            <person name="Calhoun S."/>
            <person name="Haridas S."/>
            <person name="Kuo A."/>
            <person name="Mondo S."/>
            <person name="Pangilinan J."/>
            <person name="Riley R."/>
            <person name="LaButti K."/>
            <person name="Andreopoulos B."/>
            <person name="Lipzen A."/>
            <person name="Chen C."/>
            <person name="Yan M."/>
            <person name="Daum C."/>
            <person name="Ng V."/>
            <person name="Clum A."/>
            <person name="Steindorff A."/>
            <person name="Ohm R.A."/>
            <person name="Martin F."/>
            <person name="Silar P."/>
            <person name="Natvig D.O."/>
            <person name="Lalanne C."/>
            <person name="Gautier V."/>
            <person name="Ament-Velasquez S.L."/>
            <person name="Kruys A."/>
            <person name="Hutchinson M.I."/>
            <person name="Powell A.J."/>
            <person name="Barry K."/>
            <person name="Miller A.N."/>
            <person name="Grigoriev I.V."/>
            <person name="Debuchy R."/>
            <person name="Gladieux P."/>
            <person name="Hiltunen Thoren M."/>
            <person name="Johannesson H."/>
        </authorList>
    </citation>
    <scope>NUCLEOTIDE SEQUENCE</scope>
    <source>
        <strain evidence="9">CBS 315.58</strain>
    </source>
</reference>
<feature type="transmembrane region" description="Helical" evidence="7">
    <location>
        <begin position="248"/>
        <end position="266"/>
    </location>
</feature>
<dbReference type="PANTHER" id="PTHR33048:SF42">
    <property type="entry name" value="INTEGRAL MEMBRANE PROTEIN"/>
    <property type="match status" value="1"/>
</dbReference>
<keyword evidence="2 7" id="KW-0812">Transmembrane</keyword>
<feature type="transmembrane region" description="Helical" evidence="7">
    <location>
        <begin position="209"/>
        <end position="236"/>
    </location>
</feature>
<organism evidence="9 10">
    <name type="scientific">Triangularia verruculosa</name>
    <dbReference type="NCBI Taxonomy" id="2587418"/>
    <lineage>
        <taxon>Eukaryota</taxon>
        <taxon>Fungi</taxon>
        <taxon>Dikarya</taxon>
        <taxon>Ascomycota</taxon>
        <taxon>Pezizomycotina</taxon>
        <taxon>Sordariomycetes</taxon>
        <taxon>Sordariomycetidae</taxon>
        <taxon>Sordariales</taxon>
        <taxon>Podosporaceae</taxon>
        <taxon>Triangularia</taxon>
    </lineage>
</organism>
<evidence type="ECO:0000256" key="7">
    <source>
        <dbReference type="SAM" id="Phobius"/>
    </source>
</evidence>
<feature type="domain" description="Rhodopsin" evidence="8">
    <location>
        <begin position="71"/>
        <end position="311"/>
    </location>
</feature>
<evidence type="ECO:0000256" key="6">
    <source>
        <dbReference type="SAM" id="MobiDB-lite"/>
    </source>
</evidence>
<reference evidence="9" key="2">
    <citation type="submission" date="2023-05" db="EMBL/GenBank/DDBJ databases">
        <authorList>
            <consortium name="Lawrence Berkeley National Laboratory"/>
            <person name="Steindorff A."/>
            <person name="Hensen N."/>
            <person name="Bonometti L."/>
            <person name="Westerberg I."/>
            <person name="Brannstrom I.O."/>
            <person name="Guillou S."/>
            <person name="Cros-Aarteil S."/>
            <person name="Calhoun S."/>
            <person name="Haridas S."/>
            <person name="Kuo A."/>
            <person name="Mondo S."/>
            <person name="Pangilinan J."/>
            <person name="Riley R."/>
            <person name="Labutti K."/>
            <person name="Andreopoulos B."/>
            <person name="Lipzen A."/>
            <person name="Chen C."/>
            <person name="Yanf M."/>
            <person name="Daum C."/>
            <person name="Ng V."/>
            <person name="Clum A."/>
            <person name="Ohm R."/>
            <person name="Martin F."/>
            <person name="Silar P."/>
            <person name="Natvig D."/>
            <person name="Lalanne C."/>
            <person name="Gautier V."/>
            <person name="Ament-Velasquez S.L."/>
            <person name="Kruys A."/>
            <person name="Hutchinson M.I."/>
            <person name="Powell A.J."/>
            <person name="Barry K."/>
            <person name="Miller A.N."/>
            <person name="Grigoriev I.V."/>
            <person name="Debuchy R."/>
            <person name="Gladieux P."/>
            <person name="Thoren M.H."/>
            <person name="Johannesson H."/>
        </authorList>
    </citation>
    <scope>NUCLEOTIDE SEQUENCE</scope>
    <source>
        <strain evidence="9">CBS 315.58</strain>
    </source>
</reference>
<dbReference type="EMBL" id="MU863913">
    <property type="protein sequence ID" value="KAK4200921.1"/>
    <property type="molecule type" value="Genomic_DNA"/>
</dbReference>
<evidence type="ECO:0000256" key="4">
    <source>
        <dbReference type="ARBA" id="ARBA00023136"/>
    </source>
</evidence>
<evidence type="ECO:0000256" key="5">
    <source>
        <dbReference type="ARBA" id="ARBA00038359"/>
    </source>
</evidence>
<evidence type="ECO:0000313" key="9">
    <source>
        <dbReference type="EMBL" id="KAK4200921.1"/>
    </source>
</evidence>